<dbReference type="RefSeq" id="WP_008601617.1">
    <property type="nucleotide sequence ID" value="NZ_AMRV01000004.1"/>
</dbReference>
<evidence type="ECO:0000313" key="2">
    <source>
        <dbReference type="Proteomes" id="UP000011717"/>
    </source>
</evidence>
<evidence type="ECO:0000313" key="1">
    <source>
        <dbReference type="EMBL" id="EMD82971.1"/>
    </source>
</evidence>
<dbReference type="SUPFAM" id="SSF52799">
    <property type="entry name" value="(Phosphotyrosine protein) phosphatases II"/>
    <property type="match status" value="1"/>
</dbReference>
<comment type="caution">
    <text evidence="1">The sequence shown here is derived from an EMBL/GenBank/DDBJ whole genome shotgun (WGS) entry which is preliminary data.</text>
</comment>
<proteinExistence type="predicted"/>
<dbReference type="Gene3D" id="3.90.190.10">
    <property type="entry name" value="Protein tyrosine phosphatase superfamily"/>
    <property type="match status" value="1"/>
</dbReference>
<organism evidence="1 2">
    <name type="scientific">Pacificimonas flava</name>
    <dbReference type="NCBI Taxonomy" id="1234595"/>
    <lineage>
        <taxon>Bacteria</taxon>
        <taxon>Pseudomonadati</taxon>
        <taxon>Pseudomonadota</taxon>
        <taxon>Alphaproteobacteria</taxon>
        <taxon>Sphingomonadales</taxon>
        <taxon>Sphingosinicellaceae</taxon>
        <taxon>Pacificimonas</taxon>
    </lineage>
</organism>
<dbReference type="InterPro" id="IPR029021">
    <property type="entry name" value="Prot-tyrosine_phosphatase-like"/>
</dbReference>
<name>M2TMM6_9SPHN</name>
<keyword evidence="2" id="KW-1185">Reference proteome</keyword>
<dbReference type="OrthoDB" id="9794527at2"/>
<reference evidence="1 2" key="1">
    <citation type="journal article" date="2013" name="Genome Announc.">
        <title>Draft Genome Sequence of Strain JLT2015T, Belonging to the Family Sphingomonadaceae of the Alphaproteobacteria.</title>
        <authorList>
            <person name="Tang K."/>
            <person name="Liu K."/>
            <person name="Li S."/>
            <person name="Jiao N."/>
        </authorList>
    </citation>
    <scope>NUCLEOTIDE SEQUENCE [LARGE SCALE GENOMIC DNA]</scope>
    <source>
        <strain evidence="1 2">JLT2015</strain>
    </source>
</reference>
<sequence length="183" mass="20170">MPADWLRISSLAEGRLARDVAAFGPTHIVSLVNPDFDLDRRPPFPDDVDVHTVARRDVVGNEIDGPDEDAVAALIAWLQPIIAARRSGTSVRLLSHCHQGISRSTAAALVALTLDRDGDAKAAFADLLSITNKPWPNAKILALAETAQNWDGRLSVIVEDYKRAFRHRPASYARLQRRMGLYL</sequence>
<accession>M2TMM6</accession>
<dbReference type="EMBL" id="AMRV01000004">
    <property type="protein sequence ID" value="EMD82971.1"/>
    <property type="molecule type" value="Genomic_DNA"/>
</dbReference>
<dbReference type="AlphaFoldDB" id="M2TMM6"/>
<dbReference type="Proteomes" id="UP000011717">
    <property type="component" value="Unassembled WGS sequence"/>
</dbReference>
<gene>
    <name evidence="1" type="ORF">C725_1569</name>
</gene>
<protein>
    <submittedName>
        <fullName evidence="1">Protein tyrosine phosphatase</fullName>
    </submittedName>
</protein>